<gene>
    <name evidence="2" type="ORF">FOY91_19715</name>
</gene>
<sequence length="71" mass="7686">MQAPMAIRVLALIVGLAILAGVWTIVTYVVWLFFALFGRIGRSGSIVIIVLGILSWAYVASLLFGLKLGKH</sequence>
<name>A0A558QST3_9SPHN</name>
<reference evidence="2 3" key="1">
    <citation type="submission" date="2019-07" db="EMBL/GenBank/DDBJ databases">
        <title>Sphingomonas solaris sp. nov., isolated from a solar panel from Boston, Massachusetts.</title>
        <authorList>
            <person name="Tanner K."/>
            <person name="Pascual J."/>
            <person name="Mancuso C."/>
            <person name="Pereto J."/>
            <person name="Khalil A."/>
            <person name="Vilanova C."/>
        </authorList>
    </citation>
    <scope>NUCLEOTIDE SEQUENCE [LARGE SCALE GENOMIC DNA]</scope>
    <source>
        <strain evidence="2 3">R4DWN</strain>
    </source>
</reference>
<feature type="transmembrane region" description="Helical" evidence="1">
    <location>
        <begin position="46"/>
        <end position="66"/>
    </location>
</feature>
<evidence type="ECO:0000256" key="1">
    <source>
        <dbReference type="SAM" id="Phobius"/>
    </source>
</evidence>
<keyword evidence="1" id="KW-0812">Transmembrane</keyword>
<accession>A0A558QST3</accession>
<dbReference type="EMBL" id="VNIM01000137">
    <property type="protein sequence ID" value="TVV70188.1"/>
    <property type="molecule type" value="Genomic_DNA"/>
</dbReference>
<dbReference type="AlphaFoldDB" id="A0A558QST3"/>
<keyword evidence="3" id="KW-1185">Reference proteome</keyword>
<evidence type="ECO:0000313" key="3">
    <source>
        <dbReference type="Proteomes" id="UP000318681"/>
    </source>
</evidence>
<dbReference type="RefSeq" id="WP_145155546.1">
    <property type="nucleotide sequence ID" value="NZ_VNIM01000137.1"/>
</dbReference>
<dbReference type="Proteomes" id="UP000318681">
    <property type="component" value="Unassembled WGS sequence"/>
</dbReference>
<keyword evidence="1" id="KW-1133">Transmembrane helix</keyword>
<evidence type="ECO:0000313" key="2">
    <source>
        <dbReference type="EMBL" id="TVV70188.1"/>
    </source>
</evidence>
<keyword evidence="1" id="KW-0472">Membrane</keyword>
<feature type="transmembrane region" description="Helical" evidence="1">
    <location>
        <begin position="9"/>
        <end position="34"/>
    </location>
</feature>
<comment type="caution">
    <text evidence="2">The sequence shown here is derived from an EMBL/GenBank/DDBJ whole genome shotgun (WGS) entry which is preliminary data.</text>
</comment>
<organism evidence="2 3">
    <name type="scientific">Alterirhizorhabdus solaris</name>
    <dbReference type="NCBI Taxonomy" id="2529389"/>
    <lineage>
        <taxon>Bacteria</taxon>
        <taxon>Pseudomonadati</taxon>
        <taxon>Pseudomonadota</taxon>
        <taxon>Alphaproteobacteria</taxon>
        <taxon>Sphingomonadales</taxon>
        <taxon>Rhizorhabdaceae</taxon>
        <taxon>Alterirhizorhabdus</taxon>
    </lineage>
</organism>
<proteinExistence type="predicted"/>
<protein>
    <recommendedName>
        <fullName evidence="4">DUF4175 domain-containing protein</fullName>
    </recommendedName>
</protein>
<evidence type="ECO:0008006" key="4">
    <source>
        <dbReference type="Google" id="ProtNLM"/>
    </source>
</evidence>